<dbReference type="Pfam" id="PF03640">
    <property type="entry name" value="Lipoprotein_15"/>
    <property type="match status" value="1"/>
</dbReference>
<feature type="region of interest" description="Disordered" evidence="1">
    <location>
        <begin position="1"/>
        <end position="34"/>
    </location>
</feature>
<dbReference type="Proteomes" id="UP000054804">
    <property type="component" value="Unassembled WGS sequence"/>
</dbReference>
<sequence>MNLSLPAGTARQNNARPGTGDWANQPGRPAAEPVQRRWVQLSAGRAGALDPVVVNGAGFTLYRFDKDTAQPSRPTCSGEGHQAR</sequence>
<evidence type="ECO:0000313" key="2">
    <source>
        <dbReference type="EMBL" id="KUF18224.1"/>
    </source>
</evidence>
<feature type="region of interest" description="Disordered" evidence="1">
    <location>
        <begin position="65"/>
        <end position="84"/>
    </location>
</feature>
<organism evidence="2 3">
    <name type="scientific">Streptomyces silvensis</name>
    <dbReference type="NCBI Taxonomy" id="1765722"/>
    <lineage>
        <taxon>Bacteria</taxon>
        <taxon>Bacillati</taxon>
        <taxon>Actinomycetota</taxon>
        <taxon>Actinomycetes</taxon>
        <taxon>Kitasatosporales</taxon>
        <taxon>Streptomycetaceae</taxon>
        <taxon>Streptomyces</taxon>
    </lineage>
</organism>
<proteinExistence type="predicted"/>
<accession>A0A0W7X627</accession>
<dbReference type="InterPro" id="IPR005297">
    <property type="entry name" value="Lipoprotein_repeat"/>
</dbReference>
<keyword evidence="3" id="KW-1185">Reference proteome</keyword>
<gene>
    <name evidence="2" type="ORF">AT728_24935</name>
</gene>
<comment type="caution">
    <text evidence="2">The sequence shown here is derived from an EMBL/GenBank/DDBJ whole genome shotgun (WGS) entry which is preliminary data.</text>
</comment>
<evidence type="ECO:0000313" key="3">
    <source>
        <dbReference type="Proteomes" id="UP000054804"/>
    </source>
</evidence>
<dbReference type="EMBL" id="LOCL01000031">
    <property type="protein sequence ID" value="KUF18224.1"/>
    <property type="molecule type" value="Genomic_DNA"/>
</dbReference>
<evidence type="ECO:0000256" key="1">
    <source>
        <dbReference type="SAM" id="MobiDB-lite"/>
    </source>
</evidence>
<dbReference type="RefSeq" id="WP_058847596.1">
    <property type="nucleotide sequence ID" value="NZ_LOCL01000031.1"/>
</dbReference>
<protein>
    <submittedName>
        <fullName evidence="2">Uncharacterized protein</fullName>
    </submittedName>
</protein>
<reference evidence="2 3" key="1">
    <citation type="submission" date="2015-12" db="EMBL/GenBank/DDBJ databases">
        <title>Draft genome sequence of Streptomyces silvensis ATCC 53525, a producer of novel hormone antagonists.</title>
        <authorList>
            <person name="Johnston C.W."/>
            <person name="Li Y."/>
            <person name="Magarvey N.A."/>
        </authorList>
    </citation>
    <scope>NUCLEOTIDE SEQUENCE [LARGE SCALE GENOMIC DNA]</scope>
    <source>
        <strain evidence="2 3">ATCC 53525</strain>
    </source>
</reference>
<name>A0A0W7X627_9ACTN</name>
<dbReference type="AlphaFoldDB" id="A0A0W7X627"/>